<feature type="domain" description="LOB" evidence="2">
    <location>
        <begin position="6"/>
        <end position="108"/>
    </location>
</feature>
<dbReference type="Pfam" id="PF03195">
    <property type="entry name" value="LOB"/>
    <property type="match status" value="1"/>
</dbReference>
<dbReference type="PANTHER" id="PTHR31529">
    <property type="entry name" value="LOB DOMAIN CONTAINING PROTEIN"/>
    <property type="match status" value="1"/>
</dbReference>
<evidence type="ECO:0000256" key="1">
    <source>
        <dbReference type="ARBA" id="ARBA00005474"/>
    </source>
</evidence>
<keyword evidence="4" id="KW-1185">Reference proteome</keyword>
<dbReference type="EMBL" id="BSYO01000032">
    <property type="protein sequence ID" value="GMH26799.1"/>
    <property type="molecule type" value="Genomic_DNA"/>
</dbReference>
<dbReference type="AlphaFoldDB" id="A0AAD3TCN0"/>
<accession>A0AAD3TCN0</accession>
<dbReference type="InterPro" id="IPR004883">
    <property type="entry name" value="LOB"/>
</dbReference>
<dbReference type="PANTHER" id="PTHR31529:SF23">
    <property type="entry name" value="LOB DOMAIN-CONTAINING PROTEIN 16"/>
    <property type="match status" value="1"/>
</dbReference>
<name>A0AAD3TCN0_NEPGR</name>
<organism evidence="3 4">
    <name type="scientific">Nepenthes gracilis</name>
    <name type="common">Slender pitcher plant</name>
    <dbReference type="NCBI Taxonomy" id="150966"/>
    <lineage>
        <taxon>Eukaryota</taxon>
        <taxon>Viridiplantae</taxon>
        <taxon>Streptophyta</taxon>
        <taxon>Embryophyta</taxon>
        <taxon>Tracheophyta</taxon>
        <taxon>Spermatophyta</taxon>
        <taxon>Magnoliopsida</taxon>
        <taxon>eudicotyledons</taxon>
        <taxon>Gunneridae</taxon>
        <taxon>Pentapetalae</taxon>
        <taxon>Caryophyllales</taxon>
        <taxon>Nepenthaceae</taxon>
        <taxon>Nepenthes</taxon>
    </lineage>
</organism>
<proteinExistence type="inferred from homology"/>
<reference evidence="3" key="1">
    <citation type="submission" date="2023-05" db="EMBL/GenBank/DDBJ databases">
        <title>Nepenthes gracilis genome sequencing.</title>
        <authorList>
            <person name="Fukushima K."/>
        </authorList>
    </citation>
    <scope>NUCLEOTIDE SEQUENCE</scope>
    <source>
        <strain evidence="3">SING2019-196</strain>
    </source>
</reference>
<dbReference type="Proteomes" id="UP001279734">
    <property type="component" value="Unassembled WGS sequence"/>
</dbReference>
<dbReference type="GO" id="GO:0005634">
    <property type="term" value="C:nucleus"/>
    <property type="evidence" value="ECO:0007669"/>
    <property type="project" value="TreeGrafter"/>
</dbReference>
<dbReference type="GO" id="GO:0045893">
    <property type="term" value="P:positive regulation of DNA-templated transcription"/>
    <property type="evidence" value="ECO:0007669"/>
    <property type="project" value="TreeGrafter"/>
</dbReference>
<dbReference type="GO" id="GO:0009755">
    <property type="term" value="P:hormone-mediated signaling pathway"/>
    <property type="evidence" value="ECO:0007669"/>
    <property type="project" value="TreeGrafter"/>
</dbReference>
<evidence type="ECO:0000313" key="4">
    <source>
        <dbReference type="Proteomes" id="UP001279734"/>
    </source>
</evidence>
<evidence type="ECO:0000313" key="3">
    <source>
        <dbReference type="EMBL" id="GMH26799.1"/>
    </source>
</evidence>
<sequence length="181" mass="20059">MTGISSSCGACRFLRRKCTSECIFAPYFSYDQAVHHFAAVHKVFGASNASRLLLQIPEHYRSEAAGAMSYEALTRMQDPVYGCVGYIYALEQQVTNLQEEIQILGNCLAIGIASSCEGSQLTNNTSDGLLASARPGDMNMQAYVTEQQHIFTHSGNRVNLMFNSNINVLPQDVYEWEEQAL</sequence>
<comment type="similarity">
    <text evidence="1">Belongs to the LOB domain-containing protein family.</text>
</comment>
<gene>
    <name evidence="3" type="ORF">Nepgr_028642</name>
</gene>
<protein>
    <recommendedName>
        <fullName evidence="2">LOB domain-containing protein</fullName>
    </recommendedName>
</protein>
<evidence type="ECO:0000259" key="2">
    <source>
        <dbReference type="PROSITE" id="PS50891"/>
    </source>
</evidence>
<comment type="caution">
    <text evidence="3">The sequence shown here is derived from an EMBL/GenBank/DDBJ whole genome shotgun (WGS) entry which is preliminary data.</text>
</comment>
<dbReference type="PROSITE" id="PS50891">
    <property type="entry name" value="LOB"/>
    <property type="match status" value="1"/>
</dbReference>